<protein>
    <submittedName>
        <fullName evidence="1">Putative Fe-S oxidoreductase</fullName>
    </submittedName>
</protein>
<dbReference type="InterPro" id="IPR005358">
    <property type="entry name" value="Puta_zinc/iron-chelating_dom"/>
</dbReference>
<dbReference type="Pfam" id="PF03692">
    <property type="entry name" value="CxxCxxCC"/>
    <property type="match status" value="1"/>
</dbReference>
<evidence type="ECO:0000313" key="1">
    <source>
        <dbReference type="EMBL" id="AJG38119.1"/>
    </source>
</evidence>
<accession>A0A0B5KQR9</accession>
<reference evidence="1" key="1">
    <citation type="journal article" date="2015" name="Environ. Microbiol.">
        <title>Pressure adaptation is linked to thermal adaptation in salt-saturated marine habitats.</title>
        <authorList>
            <consortium name="The MAMBA Consortium"/>
            <person name="Alcaide M."/>
            <person name="Stogios P.J."/>
            <person name="Lafraya A."/>
            <person name="Tchigvintsev A."/>
            <person name="Flick R."/>
            <person name="Bargiela R."/>
            <person name="Chernikova T.N."/>
            <person name="Reva O.N."/>
            <person name="Hai T."/>
            <person name="Leggewie C.C."/>
            <person name="Katzke N."/>
            <person name="La Cono V."/>
            <person name="Matesanz R."/>
            <person name="Jebbar M."/>
            <person name="Jaeger K.E."/>
            <person name="Yakimov M.M."/>
            <person name="Yakunin A.F."/>
            <person name="Golyshin P.N."/>
            <person name="Golyshina O.V."/>
            <person name="Savchenko A."/>
            <person name="Ferrer M."/>
        </authorList>
    </citation>
    <scope>NUCLEOTIDE SEQUENCE</scope>
</reference>
<dbReference type="EMBL" id="KF831421">
    <property type="protein sequence ID" value="AJG38119.1"/>
    <property type="molecule type" value="Genomic_DNA"/>
</dbReference>
<name>A0A0B5KQR9_9BACT</name>
<organism evidence="1">
    <name type="scientific">bacterium enrichment culture clone fosmid MGS-K1</name>
    <dbReference type="NCBI Taxonomy" id="1549356"/>
    <lineage>
        <taxon>Bacteria</taxon>
        <taxon>environmental samples</taxon>
    </lineage>
</organism>
<dbReference type="AlphaFoldDB" id="A0A0B5KQR9"/>
<proteinExistence type="predicted"/>
<sequence>MTTEETKMSTKFEVKWDLDRVSFGAQVESIIDQARASNSVLPLPLSMCKGMSMVEMVAAVQANIDCSGCNALMPNEVRRLSAAYPDIMKRASHESPDGVYRLYQPCPFLKDNWCMIYNQRPLVCRFYPFQFGALTADKRPMASVSPNCPEARRIARRFYMVAWELRQSFSGLSADEVNQALQEESGV</sequence>